<dbReference type="PANTHER" id="PTHR13789">
    <property type="entry name" value="MONOOXYGENASE"/>
    <property type="match status" value="1"/>
</dbReference>
<protein>
    <submittedName>
        <fullName evidence="5">FAD-dependent monooxygenase</fullName>
    </submittedName>
</protein>
<proteinExistence type="predicted"/>
<dbReference type="PRINTS" id="PR00420">
    <property type="entry name" value="RNGMNOXGNASE"/>
</dbReference>
<dbReference type="Proteomes" id="UP001315967">
    <property type="component" value="Chromosome"/>
</dbReference>
<feature type="domain" description="FAD-binding" evidence="4">
    <location>
        <begin position="81"/>
        <end position="156"/>
    </location>
</feature>
<evidence type="ECO:0000256" key="1">
    <source>
        <dbReference type="ARBA" id="ARBA00023002"/>
    </source>
</evidence>
<keyword evidence="2 5" id="KW-0503">Monooxygenase</keyword>
<gene>
    <name evidence="5" type="ORF">NRE15_07485</name>
</gene>
<accession>A0ABY5P2R2</accession>
<dbReference type="SUPFAM" id="SSF51905">
    <property type="entry name" value="FAD/NAD(P)-binding domain"/>
    <property type="match status" value="1"/>
</dbReference>
<name>A0ABY5P2R2_9LACT</name>
<evidence type="ECO:0000313" key="6">
    <source>
        <dbReference type="Proteomes" id="UP001315967"/>
    </source>
</evidence>
<feature type="chain" id="PRO_5046840287" evidence="3">
    <location>
        <begin position="25"/>
        <end position="361"/>
    </location>
</feature>
<dbReference type="RefSeq" id="WP_313792264.1">
    <property type="nucleotide sequence ID" value="NZ_CP102453.1"/>
</dbReference>
<dbReference type="Pfam" id="PF01494">
    <property type="entry name" value="FAD_binding_3"/>
    <property type="match status" value="2"/>
</dbReference>
<reference evidence="5 6" key="1">
    <citation type="submission" date="2022-08" db="EMBL/GenBank/DDBJ databases">
        <title>Aerococcaceae sp. nov isolated from spoiled eye mask.</title>
        <authorList>
            <person name="Zhou G."/>
            <person name="Xie X.-B."/>
            <person name="Shi Q.-S."/>
            <person name="Wang Y.-S."/>
            <person name="Wen X."/>
            <person name="Peng H."/>
            <person name="Yang X.-J."/>
            <person name="Tao H.-B."/>
            <person name="Huang X.-M."/>
        </authorList>
    </citation>
    <scope>NUCLEOTIDE SEQUENCE [LARGE SCALE GENOMIC DNA]</scope>
    <source>
        <strain evidence="6">DM20194951</strain>
    </source>
</reference>
<sequence length="361" mass="38756">MKLSKSAVVIGASLSGLLTALALAKVGVPVTVLERSKPIQRRGATLSVGNGMRDTDPIANYLRAVAAGSEGGVESWHAIYRRLQKEADQQRLIDIYYETEVVSVSQDDGAVYAQTASGIEFQGDLLVGADGGRSVVRTLVNPAHPSAEFAGYLLWVALVEEAELPQGVQLAQNVSGFNMFDGVGEDFLFGMVTASLDGSRRPGDRLLGLAWYDNSFNSFLYASGAVKDGVVQRTLNGSSISSSVYETLLKRSSTFPQPWASAVEIAIKQHYLVATPIAEYVPTQLVQGRMGLVGDAAHLMTPMTAEGFNSSLDDATILARQLAEKSSVPAALLDYQSQRLSEVRRIVQSGQSFSRSFGKKE</sequence>
<keyword evidence="1" id="KW-0560">Oxidoreductase</keyword>
<feature type="domain" description="FAD-binding" evidence="4">
    <location>
        <begin position="275"/>
        <end position="348"/>
    </location>
</feature>
<organism evidence="5 6">
    <name type="scientific">Fundicoccus culcitae</name>
    <dbReference type="NCBI Taxonomy" id="2969821"/>
    <lineage>
        <taxon>Bacteria</taxon>
        <taxon>Bacillati</taxon>
        <taxon>Bacillota</taxon>
        <taxon>Bacilli</taxon>
        <taxon>Lactobacillales</taxon>
        <taxon>Aerococcaceae</taxon>
        <taxon>Fundicoccus</taxon>
    </lineage>
</organism>
<dbReference type="InterPro" id="IPR036188">
    <property type="entry name" value="FAD/NAD-bd_sf"/>
</dbReference>
<evidence type="ECO:0000256" key="3">
    <source>
        <dbReference type="SAM" id="SignalP"/>
    </source>
</evidence>
<evidence type="ECO:0000256" key="2">
    <source>
        <dbReference type="ARBA" id="ARBA00023033"/>
    </source>
</evidence>
<dbReference type="PANTHER" id="PTHR13789:SF309">
    <property type="entry name" value="PUTATIVE (AFU_ORTHOLOGUE AFUA_6G14510)-RELATED"/>
    <property type="match status" value="1"/>
</dbReference>
<dbReference type="EMBL" id="CP102453">
    <property type="protein sequence ID" value="UUX32765.1"/>
    <property type="molecule type" value="Genomic_DNA"/>
</dbReference>
<keyword evidence="3" id="KW-0732">Signal</keyword>
<dbReference type="Gene3D" id="3.50.50.60">
    <property type="entry name" value="FAD/NAD(P)-binding domain"/>
    <property type="match status" value="2"/>
</dbReference>
<evidence type="ECO:0000313" key="5">
    <source>
        <dbReference type="EMBL" id="UUX32765.1"/>
    </source>
</evidence>
<dbReference type="InterPro" id="IPR050493">
    <property type="entry name" value="FAD-dep_Monooxygenase_BioMet"/>
</dbReference>
<dbReference type="SUPFAM" id="SSF54373">
    <property type="entry name" value="FAD-linked reductases, C-terminal domain"/>
    <property type="match status" value="1"/>
</dbReference>
<dbReference type="InterPro" id="IPR002938">
    <property type="entry name" value="FAD-bd"/>
</dbReference>
<evidence type="ECO:0000259" key="4">
    <source>
        <dbReference type="Pfam" id="PF01494"/>
    </source>
</evidence>
<keyword evidence="6" id="KW-1185">Reference proteome</keyword>
<dbReference type="GO" id="GO:0004497">
    <property type="term" value="F:monooxygenase activity"/>
    <property type="evidence" value="ECO:0007669"/>
    <property type="project" value="UniProtKB-KW"/>
</dbReference>
<feature type="signal peptide" evidence="3">
    <location>
        <begin position="1"/>
        <end position="24"/>
    </location>
</feature>